<keyword evidence="2" id="KW-0521">NADP</keyword>
<dbReference type="PROSITE" id="PS00061">
    <property type="entry name" value="ADH_SHORT"/>
    <property type="match status" value="1"/>
</dbReference>
<comment type="similarity">
    <text evidence="1 4">Belongs to the short-chain dehydrogenases/reductases (SDR) family.</text>
</comment>
<dbReference type="GO" id="GO:0005811">
    <property type="term" value="C:lipid droplet"/>
    <property type="evidence" value="ECO:0007669"/>
    <property type="project" value="TreeGrafter"/>
</dbReference>
<keyword evidence="3" id="KW-0560">Oxidoreductase</keyword>
<dbReference type="PANTHER" id="PTHR44169:SF6">
    <property type="entry name" value="NADPH-DEPENDENT 1-ACYLDIHYDROXYACETONE PHOSPHATE REDUCTASE"/>
    <property type="match status" value="1"/>
</dbReference>
<evidence type="ECO:0000313" key="5">
    <source>
        <dbReference type="EMBL" id="EPE03089.1"/>
    </source>
</evidence>
<accession>S3BP93</accession>
<proteinExistence type="inferred from homology"/>
<dbReference type="OrthoDB" id="2102561at2759"/>
<organism evidence="5 6">
    <name type="scientific">Ophiostoma piceae (strain UAMH 11346)</name>
    <name type="common">Sap stain fungus</name>
    <dbReference type="NCBI Taxonomy" id="1262450"/>
    <lineage>
        <taxon>Eukaryota</taxon>
        <taxon>Fungi</taxon>
        <taxon>Dikarya</taxon>
        <taxon>Ascomycota</taxon>
        <taxon>Pezizomycotina</taxon>
        <taxon>Sordariomycetes</taxon>
        <taxon>Sordariomycetidae</taxon>
        <taxon>Ophiostomatales</taxon>
        <taxon>Ophiostomataceae</taxon>
        <taxon>Ophiostoma</taxon>
    </lineage>
</organism>
<dbReference type="Proteomes" id="UP000016923">
    <property type="component" value="Unassembled WGS sequence"/>
</dbReference>
<evidence type="ECO:0000256" key="4">
    <source>
        <dbReference type="RuleBase" id="RU000363"/>
    </source>
</evidence>
<name>S3BP93_OPHP1</name>
<dbReference type="GO" id="GO:0005783">
    <property type="term" value="C:endoplasmic reticulum"/>
    <property type="evidence" value="ECO:0007669"/>
    <property type="project" value="TreeGrafter"/>
</dbReference>
<dbReference type="GO" id="GO:0006654">
    <property type="term" value="P:phosphatidic acid biosynthetic process"/>
    <property type="evidence" value="ECO:0007669"/>
    <property type="project" value="TreeGrafter"/>
</dbReference>
<evidence type="ECO:0000313" key="6">
    <source>
        <dbReference type="Proteomes" id="UP000016923"/>
    </source>
</evidence>
<dbReference type="GO" id="GO:0019433">
    <property type="term" value="P:triglyceride catabolic process"/>
    <property type="evidence" value="ECO:0007669"/>
    <property type="project" value="TreeGrafter"/>
</dbReference>
<dbReference type="PRINTS" id="PR00080">
    <property type="entry name" value="SDRFAMILY"/>
</dbReference>
<dbReference type="EMBL" id="KE148171">
    <property type="protein sequence ID" value="EPE03089.1"/>
    <property type="molecule type" value="Genomic_DNA"/>
</dbReference>
<dbReference type="eggNOG" id="KOG1209">
    <property type="taxonomic scope" value="Eukaryota"/>
</dbReference>
<evidence type="ECO:0000256" key="1">
    <source>
        <dbReference type="ARBA" id="ARBA00006484"/>
    </source>
</evidence>
<dbReference type="InterPro" id="IPR020904">
    <property type="entry name" value="Sc_DH/Rdtase_CS"/>
</dbReference>
<dbReference type="GO" id="GO:0004806">
    <property type="term" value="F:triacylglycerol lipase activity"/>
    <property type="evidence" value="ECO:0007669"/>
    <property type="project" value="TreeGrafter"/>
</dbReference>
<dbReference type="InterPro" id="IPR002347">
    <property type="entry name" value="SDR_fam"/>
</dbReference>
<dbReference type="Pfam" id="PF00106">
    <property type="entry name" value="adh_short"/>
    <property type="match status" value="1"/>
</dbReference>
<evidence type="ECO:0000256" key="2">
    <source>
        <dbReference type="ARBA" id="ARBA00022857"/>
    </source>
</evidence>
<evidence type="ECO:0000256" key="3">
    <source>
        <dbReference type="ARBA" id="ARBA00023002"/>
    </source>
</evidence>
<dbReference type="AlphaFoldDB" id="S3BP93"/>
<gene>
    <name evidence="5" type="ORF">F503_08703</name>
</gene>
<sequence>MKSALITGCSAGGIGDALVREFQSRGLRVFATARSADKMAELATLDNVTLVEMDVVDEESIAKAVAAVAKQTGGTLDVLINNAGSTHIMPLADCKMADVKRVLDTNVFGVFAVTHAFLPLLIRAQGVVASIGSVNTVFHPPYQAAYNASKTALQGFSDTLRLEVAPLGVRVVLVQTGSVASRLFANVDDSQRCHLPEGSLYAPLKDKIEQRSFLDGVSWTPASTYAKQVASDLLQDKPKRVVWRAAVSTTAWFLQFLHLEWVVDGQMLKQLGLGTLKPVSQG</sequence>
<dbReference type="GO" id="GO:0000140">
    <property type="term" value="F:acylglycerone-phosphate reductase (NADP+) activity"/>
    <property type="evidence" value="ECO:0007669"/>
    <property type="project" value="TreeGrafter"/>
</dbReference>
<reference evidence="5 6" key="1">
    <citation type="journal article" date="2013" name="BMC Genomics">
        <title>The genome and transcriptome of the pine saprophyte Ophiostoma piceae, and a comparison with the bark beetle-associated pine pathogen Grosmannia clavigera.</title>
        <authorList>
            <person name="Haridas S."/>
            <person name="Wang Y."/>
            <person name="Lim L."/>
            <person name="Massoumi Alamouti S."/>
            <person name="Jackman S."/>
            <person name="Docking R."/>
            <person name="Robertson G."/>
            <person name="Birol I."/>
            <person name="Bohlmann J."/>
            <person name="Breuil C."/>
        </authorList>
    </citation>
    <scope>NUCLEOTIDE SEQUENCE [LARGE SCALE GENOMIC DNA]</scope>
    <source>
        <strain evidence="5 6">UAMH 11346</strain>
    </source>
</reference>
<dbReference type="VEuPathDB" id="FungiDB:F503_08703"/>
<dbReference type="InterPro" id="IPR036291">
    <property type="entry name" value="NAD(P)-bd_dom_sf"/>
</dbReference>
<dbReference type="HOGENOM" id="CLU_010194_2_9_1"/>
<dbReference type="PRINTS" id="PR00081">
    <property type="entry name" value="GDHRDH"/>
</dbReference>
<keyword evidence="6" id="KW-1185">Reference proteome</keyword>
<dbReference type="STRING" id="1262450.S3BP93"/>
<protein>
    <submittedName>
        <fullName evidence="5">Short-chain dehydrogenase reductase</fullName>
    </submittedName>
</protein>
<dbReference type="Gene3D" id="3.40.50.720">
    <property type="entry name" value="NAD(P)-binding Rossmann-like Domain"/>
    <property type="match status" value="1"/>
</dbReference>
<dbReference type="OMA" id="EHIYSIF"/>
<dbReference type="PANTHER" id="PTHR44169">
    <property type="entry name" value="NADPH-DEPENDENT 1-ACYLDIHYDROXYACETONE PHOSPHATE REDUCTASE"/>
    <property type="match status" value="1"/>
</dbReference>
<dbReference type="SUPFAM" id="SSF51735">
    <property type="entry name" value="NAD(P)-binding Rossmann-fold domains"/>
    <property type="match status" value="1"/>
</dbReference>